<dbReference type="Proteomes" id="UP001596099">
    <property type="component" value="Unassembled WGS sequence"/>
</dbReference>
<keyword evidence="1" id="KW-0472">Membrane</keyword>
<protein>
    <recommendedName>
        <fullName evidence="4">Photosystem II reaction center protein M</fullName>
    </recommendedName>
</protein>
<dbReference type="AlphaFoldDB" id="A0ABD5RJQ4"/>
<keyword evidence="3" id="KW-1185">Reference proteome</keyword>
<dbReference type="RefSeq" id="WP_247413581.1">
    <property type="nucleotide sequence ID" value="NZ_JALLGW010000001.1"/>
</dbReference>
<reference evidence="2 3" key="1">
    <citation type="journal article" date="2019" name="Int. J. Syst. Evol. Microbiol.">
        <title>The Global Catalogue of Microorganisms (GCM) 10K type strain sequencing project: providing services to taxonomists for standard genome sequencing and annotation.</title>
        <authorList>
            <consortium name="The Broad Institute Genomics Platform"/>
            <consortium name="The Broad Institute Genome Sequencing Center for Infectious Disease"/>
            <person name="Wu L."/>
            <person name="Ma J."/>
        </authorList>
    </citation>
    <scope>NUCLEOTIDE SEQUENCE [LARGE SCALE GENOMIC DNA]</scope>
    <source>
        <strain evidence="2 3">CGMCC 1.12543</strain>
    </source>
</reference>
<evidence type="ECO:0008006" key="4">
    <source>
        <dbReference type="Google" id="ProtNLM"/>
    </source>
</evidence>
<evidence type="ECO:0000313" key="3">
    <source>
        <dbReference type="Proteomes" id="UP001596099"/>
    </source>
</evidence>
<evidence type="ECO:0000313" key="2">
    <source>
        <dbReference type="EMBL" id="MFC5970650.1"/>
    </source>
</evidence>
<feature type="transmembrane region" description="Helical" evidence="1">
    <location>
        <begin position="22"/>
        <end position="44"/>
    </location>
</feature>
<keyword evidence="1" id="KW-0812">Transmembrane</keyword>
<proteinExistence type="predicted"/>
<sequence length="50" mass="5400">MSTVMAGVWNAVTPLLVTGTDLMIVALLAFACFGLPGIVLMLYFQHRSDD</sequence>
<comment type="caution">
    <text evidence="2">The sequence shown here is derived from an EMBL/GenBank/DDBJ whole genome shotgun (WGS) entry which is preliminary data.</text>
</comment>
<evidence type="ECO:0000256" key="1">
    <source>
        <dbReference type="SAM" id="Phobius"/>
    </source>
</evidence>
<accession>A0ABD5RJQ4</accession>
<gene>
    <name evidence="2" type="ORF">ACFPYI_04825</name>
</gene>
<name>A0ABD5RJQ4_9EURY</name>
<dbReference type="EMBL" id="JBHSQH010000001">
    <property type="protein sequence ID" value="MFC5970650.1"/>
    <property type="molecule type" value="Genomic_DNA"/>
</dbReference>
<keyword evidence="1" id="KW-1133">Transmembrane helix</keyword>
<organism evidence="2 3">
    <name type="scientific">Halomarina salina</name>
    <dbReference type="NCBI Taxonomy" id="1872699"/>
    <lineage>
        <taxon>Archaea</taxon>
        <taxon>Methanobacteriati</taxon>
        <taxon>Methanobacteriota</taxon>
        <taxon>Stenosarchaea group</taxon>
        <taxon>Halobacteria</taxon>
        <taxon>Halobacteriales</taxon>
        <taxon>Natronomonadaceae</taxon>
        <taxon>Halomarina</taxon>
    </lineage>
</organism>